<comment type="similarity">
    <text evidence="2">Belongs to the bacterial solute-binding protein 7 family.</text>
</comment>
<dbReference type="NCBIfam" id="NF037995">
    <property type="entry name" value="TRAP_S1"/>
    <property type="match status" value="1"/>
</dbReference>
<keyword evidence="7" id="KW-1185">Reference proteome</keyword>
<dbReference type="InterPro" id="IPR004682">
    <property type="entry name" value="TRAP_DctP"/>
</dbReference>
<reference evidence="6" key="1">
    <citation type="submission" date="2022-06" db="EMBL/GenBank/DDBJ databases">
        <title>Draft genome sequences of Pragia fontium str. JCM24417.</title>
        <authorList>
            <person name="Wakabayashi Y."/>
            <person name="Kojima K."/>
        </authorList>
    </citation>
    <scope>NUCLEOTIDE SEQUENCE</scope>
    <source>
        <strain evidence="6">JCM 24417</strain>
    </source>
</reference>
<dbReference type="EMBL" id="BRLJ01000003">
    <property type="protein sequence ID" value="GKX62811.1"/>
    <property type="molecule type" value="Genomic_DNA"/>
</dbReference>
<dbReference type="PIRSF" id="PIRSF006470">
    <property type="entry name" value="DctB"/>
    <property type="match status" value="1"/>
</dbReference>
<dbReference type="RefSeq" id="WP_047780010.1">
    <property type="nucleotide sequence ID" value="NZ_BRLJ01000003.1"/>
</dbReference>
<dbReference type="Gene3D" id="3.40.190.170">
    <property type="entry name" value="Bacterial extracellular solute-binding protein, family 7"/>
    <property type="match status" value="1"/>
</dbReference>
<dbReference type="Proteomes" id="UP001059610">
    <property type="component" value="Unassembled WGS sequence"/>
</dbReference>
<evidence type="ECO:0000256" key="5">
    <source>
        <dbReference type="SAM" id="SignalP"/>
    </source>
</evidence>
<organism evidence="6 7">
    <name type="scientific">Pragia fontium</name>
    <dbReference type="NCBI Taxonomy" id="82985"/>
    <lineage>
        <taxon>Bacteria</taxon>
        <taxon>Pseudomonadati</taxon>
        <taxon>Pseudomonadota</taxon>
        <taxon>Gammaproteobacteria</taxon>
        <taxon>Enterobacterales</taxon>
        <taxon>Budviciaceae</taxon>
        <taxon>Pragia</taxon>
    </lineage>
</organism>
<feature type="chain" id="PRO_5046968614" evidence="5">
    <location>
        <begin position="35"/>
        <end position="345"/>
    </location>
</feature>
<dbReference type="PANTHER" id="PTHR33376">
    <property type="match status" value="1"/>
</dbReference>
<keyword evidence="3" id="KW-0813">Transport</keyword>
<feature type="signal peptide" evidence="5">
    <location>
        <begin position="1"/>
        <end position="34"/>
    </location>
</feature>
<evidence type="ECO:0000256" key="4">
    <source>
        <dbReference type="ARBA" id="ARBA00022729"/>
    </source>
</evidence>
<gene>
    <name evidence="6" type="ORF">SOASR032_13800</name>
</gene>
<name>A0ABQ5LGU0_9GAMM</name>
<protein>
    <submittedName>
        <fullName evidence="6">ABC transporter substrate-binding protein</fullName>
    </submittedName>
</protein>
<evidence type="ECO:0000313" key="7">
    <source>
        <dbReference type="Proteomes" id="UP001059610"/>
    </source>
</evidence>
<proteinExistence type="inferred from homology"/>
<accession>A0ABQ5LGU0</accession>
<dbReference type="CDD" id="cd13603">
    <property type="entry name" value="PBP2_TRAP_Siap_TeaA_like"/>
    <property type="match status" value="1"/>
</dbReference>
<evidence type="ECO:0000256" key="1">
    <source>
        <dbReference type="ARBA" id="ARBA00004196"/>
    </source>
</evidence>
<dbReference type="Pfam" id="PF03480">
    <property type="entry name" value="DctP"/>
    <property type="match status" value="1"/>
</dbReference>
<evidence type="ECO:0000256" key="3">
    <source>
        <dbReference type="ARBA" id="ARBA00022448"/>
    </source>
</evidence>
<dbReference type="PANTHER" id="PTHR33376:SF4">
    <property type="entry name" value="SIALIC ACID-BINDING PERIPLASMIC PROTEIN SIAP"/>
    <property type="match status" value="1"/>
</dbReference>
<evidence type="ECO:0000313" key="6">
    <source>
        <dbReference type="EMBL" id="GKX62811.1"/>
    </source>
</evidence>
<dbReference type="InterPro" id="IPR038404">
    <property type="entry name" value="TRAP_DctP_sf"/>
</dbReference>
<keyword evidence="4 5" id="KW-0732">Signal</keyword>
<evidence type="ECO:0000256" key="2">
    <source>
        <dbReference type="ARBA" id="ARBA00009023"/>
    </source>
</evidence>
<dbReference type="InterPro" id="IPR018389">
    <property type="entry name" value="DctP_fam"/>
</dbReference>
<sequence length="345" mass="38201">MNHKIHRSLPQIITCTCLGLTLSAGVAVTHIAHAAPTLSLRVYSSLPADENSAHYVWYQRFQNNIDANDKLKGKIKLNYFPNGMLGKEADATQQVRIGAINMMISGTSIWATLVPEVGVLDLGYLFKDYDHVGRALDGKPGKTLSDMMMDKANVMVLGYGYSLGARNVYTKKEVNTPNDLKNLKIRVLPVPNFIATLNHMGAVAIPMPGGEVYSGLQMGVIDGVEHDAATVFASKYYEIAKNATLTQHIYNPVMIAMNKSSFERIPTELRADVLAAAAEATDYERKQSQSMEQKAIKELESKGVVFKATDRDYFRQQVQSVWKDYMAKYPNTKAIVDDITAAENK</sequence>
<comment type="caution">
    <text evidence="6">The sequence shown here is derived from an EMBL/GenBank/DDBJ whole genome shotgun (WGS) entry which is preliminary data.</text>
</comment>
<dbReference type="NCBIfam" id="TIGR00787">
    <property type="entry name" value="dctP"/>
    <property type="match status" value="1"/>
</dbReference>
<comment type="subcellular location">
    <subcellularLocation>
        <location evidence="1">Cell envelope</location>
    </subcellularLocation>
</comment>